<dbReference type="EMBL" id="SRLO01000120">
    <property type="protein sequence ID" value="TNN73857.1"/>
    <property type="molecule type" value="Genomic_DNA"/>
</dbReference>
<keyword evidence="1" id="KW-0472">Membrane</keyword>
<proteinExistence type="predicted"/>
<evidence type="ECO:0000313" key="3">
    <source>
        <dbReference type="Proteomes" id="UP000314294"/>
    </source>
</evidence>
<feature type="transmembrane region" description="Helical" evidence="1">
    <location>
        <begin position="27"/>
        <end position="46"/>
    </location>
</feature>
<evidence type="ECO:0000313" key="2">
    <source>
        <dbReference type="EMBL" id="TNN73857.1"/>
    </source>
</evidence>
<keyword evidence="1" id="KW-1133">Transmembrane helix</keyword>
<keyword evidence="3" id="KW-1185">Reference proteome</keyword>
<dbReference type="Proteomes" id="UP000314294">
    <property type="component" value="Unassembled WGS sequence"/>
</dbReference>
<sequence>MLSIRVSPSNGPQDHWKEAWGSSAGPSMFSVAFAWGFSLFIVLFSLKHKAPGGVFFPPSVALRLLTKSTVLWVIDAVKTYEPQLCAPSARSDVRCDAYKQSPPESQ</sequence>
<gene>
    <name evidence="2" type="ORF">EYF80_015874</name>
</gene>
<keyword evidence="1" id="KW-0812">Transmembrane</keyword>
<protein>
    <submittedName>
        <fullName evidence="2">Uncharacterized protein</fullName>
    </submittedName>
</protein>
<dbReference type="AlphaFoldDB" id="A0A4Z2I736"/>
<evidence type="ECO:0000256" key="1">
    <source>
        <dbReference type="SAM" id="Phobius"/>
    </source>
</evidence>
<name>A0A4Z2I736_9TELE</name>
<organism evidence="2 3">
    <name type="scientific">Liparis tanakae</name>
    <name type="common">Tanaka's snailfish</name>
    <dbReference type="NCBI Taxonomy" id="230148"/>
    <lineage>
        <taxon>Eukaryota</taxon>
        <taxon>Metazoa</taxon>
        <taxon>Chordata</taxon>
        <taxon>Craniata</taxon>
        <taxon>Vertebrata</taxon>
        <taxon>Euteleostomi</taxon>
        <taxon>Actinopterygii</taxon>
        <taxon>Neopterygii</taxon>
        <taxon>Teleostei</taxon>
        <taxon>Neoteleostei</taxon>
        <taxon>Acanthomorphata</taxon>
        <taxon>Eupercaria</taxon>
        <taxon>Perciformes</taxon>
        <taxon>Cottioidei</taxon>
        <taxon>Cottales</taxon>
        <taxon>Liparidae</taxon>
        <taxon>Liparis</taxon>
    </lineage>
</organism>
<accession>A0A4Z2I736</accession>
<reference evidence="2 3" key="1">
    <citation type="submission" date="2019-03" db="EMBL/GenBank/DDBJ databases">
        <title>First draft genome of Liparis tanakae, snailfish: a comprehensive survey of snailfish specific genes.</title>
        <authorList>
            <person name="Kim W."/>
            <person name="Song I."/>
            <person name="Jeong J.-H."/>
            <person name="Kim D."/>
            <person name="Kim S."/>
            <person name="Ryu S."/>
            <person name="Song J.Y."/>
            <person name="Lee S.K."/>
        </authorList>
    </citation>
    <scope>NUCLEOTIDE SEQUENCE [LARGE SCALE GENOMIC DNA]</scope>
    <source>
        <tissue evidence="2">Muscle</tissue>
    </source>
</reference>
<comment type="caution">
    <text evidence="2">The sequence shown here is derived from an EMBL/GenBank/DDBJ whole genome shotgun (WGS) entry which is preliminary data.</text>
</comment>